<dbReference type="InterPro" id="IPR019931">
    <property type="entry name" value="LPXTG_anchor"/>
</dbReference>
<feature type="chain" id="PRO_5046715362" evidence="7">
    <location>
        <begin position="25"/>
        <end position="187"/>
    </location>
</feature>
<accession>A0ABW4L2Y2</accession>
<evidence type="ECO:0000256" key="6">
    <source>
        <dbReference type="SAM" id="Phobius"/>
    </source>
</evidence>
<feature type="domain" description="Gram-positive cocci surface proteins LPxTG" evidence="8">
    <location>
        <begin position="151"/>
        <end position="187"/>
    </location>
</feature>
<protein>
    <submittedName>
        <fullName evidence="9">LAETG motif-containing sortase-dependent surface protein</fullName>
    </submittedName>
</protein>
<feature type="region of interest" description="Disordered" evidence="5">
    <location>
        <begin position="124"/>
        <end position="156"/>
    </location>
</feature>
<reference evidence="10" key="1">
    <citation type="journal article" date="2019" name="Int. J. Syst. Evol. Microbiol.">
        <title>The Global Catalogue of Microorganisms (GCM) 10K type strain sequencing project: providing services to taxonomists for standard genome sequencing and annotation.</title>
        <authorList>
            <consortium name="The Broad Institute Genomics Platform"/>
            <consortium name="The Broad Institute Genome Sequencing Center for Infectious Disease"/>
            <person name="Wu L."/>
            <person name="Ma J."/>
        </authorList>
    </citation>
    <scope>NUCLEOTIDE SEQUENCE [LARGE SCALE GENOMIC DNA]</scope>
    <source>
        <strain evidence="10">JCM 17130</strain>
    </source>
</reference>
<evidence type="ECO:0000256" key="5">
    <source>
        <dbReference type="SAM" id="MobiDB-lite"/>
    </source>
</evidence>
<gene>
    <name evidence="9" type="ORF">ACFSE6_06110</name>
</gene>
<dbReference type="NCBIfam" id="NF041528">
    <property type="entry name" value="strep_LAETG"/>
    <property type="match status" value="1"/>
</dbReference>
<evidence type="ECO:0000256" key="2">
    <source>
        <dbReference type="ARBA" id="ARBA00022525"/>
    </source>
</evidence>
<keyword evidence="1" id="KW-0134">Cell wall</keyword>
<evidence type="ECO:0000256" key="3">
    <source>
        <dbReference type="ARBA" id="ARBA00022729"/>
    </source>
</evidence>
<evidence type="ECO:0000259" key="8">
    <source>
        <dbReference type="PROSITE" id="PS50847"/>
    </source>
</evidence>
<organism evidence="9 10">
    <name type="scientific">Georgenia deserti</name>
    <dbReference type="NCBI Taxonomy" id="2093781"/>
    <lineage>
        <taxon>Bacteria</taxon>
        <taxon>Bacillati</taxon>
        <taxon>Actinomycetota</taxon>
        <taxon>Actinomycetes</taxon>
        <taxon>Micrococcales</taxon>
        <taxon>Bogoriellaceae</taxon>
        <taxon>Georgenia</taxon>
    </lineage>
</organism>
<feature type="compositionally biased region" description="Acidic residues" evidence="5">
    <location>
        <begin position="127"/>
        <end position="141"/>
    </location>
</feature>
<dbReference type="Proteomes" id="UP001597277">
    <property type="component" value="Unassembled WGS sequence"/>
</dbReference>
<evidence type="ECO:0000256" key="1">
    <source>
        <dbReference type="ARBA" id="ARBA00022512"/>
    </source>
</evidence>
<dbReference type="Pfam" id="PF00746">
    <property type="entry name" value="Gram_pos_anchor"/>
    <property type="match status" value="1"/>
</dbReference>
<dbReference type="RefSeq" id="WP_388003553.1">
    <property type="nucleotide sequence ID" value="NZ_JBHUEE010000002.1"/>
</dbReference>
<keyword evidence="2" id="KW-0964">Secreted</keyword>
<keyword evidence="4" id="KW-0572">Peptidoglycan-anchor</keyword>
<keyword evidence="10" id="KW-1185">Reference proteome</keyword>
<keyword evidence="6" id="KW-0812">Transmembrane</keyword>
<sequence length="187" mass="18762">MNRRAVVTAAATAGLILVPTSAMADYAETEASVVFEEVSQNPFVFRATVDAGTEYEDGEDVTITVTSEDEDTPDSAIQIAGEQSASETLVDGGAVFETTITQVDTYDVVVTGPDGEVIGSAQVTFSGDDDGGVDDGTDDDGAGAGGGDGSLPDTGASNSTPLIIGAAVLLAAGAGAMVFARTRQTQA</sequence>
<name>A0ABW4L2Y2_9MICO</name>
<evidence type="ECO:0000313" key="10">
    <source>
        <dbReference type="Proteomes" id="UP001597277"/>
    </source>
</evidence>
<dbReference type="PROSITE" id="PS50847">
    <property type="entry name" value="GRAM_POS_ANCHORING"/>
    <property type="match status" value="1"/>
</dbReference>
<proteinExistence type="predicted"/>
<keyword evidence="3 7" id="KW-0732">Signal</keyword>
<evidence type="ECO:0000256" key="7">
    <source>
        <dbReference type="SAM" id="SignalP"/>
    </source>
</evidence>
<feature type="transmembrane region" description="Helical" evidence="6">
    <location>
        <begin position="162"/>
        <end position="180"/>
    </location>
</feature>
<evidence type="ECO:0000256" key="4">
    <source>
        <dbReference type="ARBA" id="ARBA00023088"/>
    </source>
</evidence>
<keyword evidence="6" id="KW-0472">Membrane</keyword>
<dbReference type="NCBIfam" id="TIGR01167">
    <property type="entry name" value="LPXTG_anchor"/>
    <property type="match status" value="1"/>
</dbReference>
<feature type="signal peptide" evidence="7">
    <location>
        <begin position="1"/>
        <end position="24"/>
    </location>
</feature>
<comment type="caution">
    <text evidence="9">The sequence shown here is derived from an EMBL/GenBank/DDBJ whole genome shotgun (WGS) entry which is preliminary data.</text>
</comment>
<dbReference type="EMBL" id="JBHUEE010000002">
    <property type="protein sequence ID" value="MFD1717399.1"/>
    <property type="molecule type" value="Genomic_DNA"/>
</dbReference>
<keyword evidence="6" id="KW-1133">Transmembrane helix</keyword>
<evidence type="ECO:0000313" key="9">
    <source>
        <dbReference type="EMBL" id="MFD1717399.1"/>
    </source>
</evidence>